<proteinExistence type="predicted"/>
<evidence type="ECO:0000313" key="2">
    <source>
        <dbReference type="EMBL" id="MFD0751293.1"/>
    </source>
</evidence>
<dbReference type="PANTHER" id="PTHR31377">
    <property type="entry name" value="AGMATINE DEIMINASE-RELATED"/>
    <property type="match status" value="1"/>
</dbReference>
<keyword evidence="1" id="KW-0378">Hydrolase</keyword>
<dbReference type="RefSeq" id="WP_377101319.1">
    <property type="nucleotide sequence ID" value="NZ_JBHTHU010000019.1"/>
</dbReference>
<accession>A0ABW2Z1D6</accession>
<dbReference type="EMBL" id="JBHTHU010000019">
    <property type="protein sequence ID" value="MFD0751293.1"/>
    <property type="molecule type" value="Genomic_DNA"/>
</dbReference>
<name>A0ABW2Z1D6_9SPHI</name>
<dbReference type="PANTHER" id="PTHR31377:SF0">
    <property type="entry name" value="AGMATINE DEIMINASE-RELATED"/>
    <property type="match status" value="1"/>
</dbReference>
<reference evidence="3" key="1">
    <citation type="journal article" date="2019" name="Int. J. Syst. Evol. Microbiol.">
        <title>The Global Catalogue of Microorganisms (GCM) 10K type strain sequencing project: providing services to taxonomists for standard genome sequencing and annotation.</title>
        <authorList>
            <consortium name="The Broad Institute Genomics Platform"/>
            <consortium name="The Broad Institute Genome Sequencing Center for Infectious Disease"/>
            <person name="Wu L."/>
            <person name="Ma J."/>
        </authorList>
    </citation>
    <scope>NUCLEOTIDE SEQUENCE [LARGE SCALE GENOMIC DNA]</scope>
    <source>
        <strain evidence="3">CCUG 63418</strain>
    </source>
</reference>
<dbReference type="Pfam" id="PF04371">
    <property type="entry name" value="PAD_porph"/>
    <property type="match status" value="1"/>
</dbReference>
<evidence type="ECO:0000256" key="1">
    <source>
        <dbReference type="ARBA" id="ARBA00022801"/>
    </source>
</evidence>
<protein>
    <submittedName>
        <fullName evidence="2">Agmatine deiminase family protein</fullName>
    </submittedName>
</protein>
<organism evidence="2 3">
    <name type="scientific">Mucilaginibacter calamicampi</name>
    <dbReference type="NCBI Taxonomy" id="1302352"/>
    <lineage>
        <taxon>Bacteria</taxon>
        <taxon>Pseudomonadati</taxon>
        <taxon>Bacteroidota</taxon>
        <taxon>Sphingobacteriia</taxon>
        <taxon>Sphingobacteriales</taxon>
        <taxon>Sphingobacteriaceae</taxon>
        <taxon>Mucilaginibacter</taxon>
    </lineage>
</organism>
<gene>
    <name evidence="2" type="ORF">ACFQZS_14175</name>
</gene>
<evidence type="ECO:0000313" key="3">
    <source>
        <dbReference type="Proteomes" id="UP001596958"/>
    </source>
</evidence>
<dbReference type="Proteomes" id="UP001596958">
    <property type="component" value="Unassembled WGS sequence"/>
</dbReference>
<sequence length="286" mass="32458">MVNDTETNFLYLADTLPIKYPSFFKRLEALLIRCEVSYGLLPGTKDIWAVDYMPIQVGLEKFVQFSYNPSYLQGPKYADLITDSDKVCEQIGINPVKSTIVLDGGNVIRCDDKVIMTERIFKDNPNYDKDLLITQLRELLEVEHIYLIPEQPYDFTGHADGMVRFVDDNTILVNDYQRESKRFQQAFDAAIRKTGLDTIKVPYNPYDNKGTYSAVGDYINYLQMEDIAIVPTFGIAEDDAVVKLLESVFTNSKLVTIDASDIAKDGGVLNCISWNIRIDGSLKLIE</sequence>
<dbReference type="InterPro" id="IPR007466">
    <property type="entry name" value="Peptidyl-Arg-deiminase_porph"/>
</dbReference>
<dbReference type="SUPFAM" id="SSF55909">
    <property type="entry name" value="Pentein"/>
    <property type="match status" value="1"/>
</dbReference>
<dbReference type="Gene3D" id="3.75.10.10">
    <property type="entry name" value="L-arginine/glycine Amidinotransferase, Chain A"/>
    <property type="match status" value="1"/>
</dbReference>
<comment type="caution">
    <text evidence="2">The sequence shown here is derived from an EMBL/GenBank/DDBJ whole genome shotgun (WGS) entry which is preliminary data.</text>
</comment>
<keyword evidence="3" id="KW-1185">Reference proteome</keyword>